<evidence type="ECO:0000313" key="2">
    <source>
        <dbReference type="EMBL" id="KAK8884679.1"/>
    </source>
</evidence>
<proteinExistence type="predicted"/>
<accession>A0ABR2K0S4</accession>
<keyword evidence="3" id="KW-1185">Reference proteome</keyword>
<sequence>MSRRFFFFNIKSFIVTESTPIFTLLINKQPYQFDSNLFAKVSQKAAELIKENQYQAKVFPQISEEGTTAFVAACTYEKFQLTPAIAYELLDLSHEWKIPRLNKVVKSYIKERRIERQEPPLVFEDPLGDLLERQEAHQETEEDFIRVAKVFNKCLTDDRLFQVNVDNLCQIVHYANYEEIDAQLYLEFVLKMINEQPFTAVPLLLSLDFEKLQQDQDNEIFGTQEVHDANIGYFIALQLTALRNRAEKQRNLLDERLIEDSNSLQEEMKNGRKKAKEEANELFNNRMNHYREIINEQQKQIIIIKQNLEEKVRKHEEQTQIYRNETAQIREELDRQKIRINECRKTYDKILKGIQNELNQQFSDFNDFIKLKLDDVLELGNERRESIIKDISDPFNSFKRNFVRSKKNTQTIRNEIQRSITETQDMKSMLSAKMVQDFMRFDNFIRKNPEKRFKVFDEVVDTWGLSSAVVKDSDKELKSIEKRLDKLCPIRHALSQ</sequence>
<evidence type="ECO:0000313" key="3">
    <source>
        <dbReference type="Proteomes" id="UP001470230"/>
    </source>
</evidence>
<name>A0ABR2K0S4_9EUKA</name>
<gene>
    <name evidence="2" type="ORF">M9Y10_043797</name>
</gene>
<dbReference type="EMBL" id="JAPFFF010000008">
    <property type="protein sequence ID" value="KAK8884679.1"/>
    <property type="molecule type" value="Genomic_DNA"/>
</dbReference>
<dbReference type="Proteomes" id="UP001470230">
    <property type="component" value="Unassembled WGS sequence"/>
</dbReference>
<protein>
    <submittedName>
        <fullName evidence="2">Uncharacterized protein</fullName>
    </submittedName>
</protein>
<feature type="coiled-coil region" evidence="1">
    <location>
        <begin position="261"/>
        <end position="332"/>
    </location>
</feature>
<keyword evidence="1" id="KW-0175">Coiled coil</keyword>
<evidence type="ECO:0000256" key="1">
    <source>
        <dbReference type="SAM" id="Coils"/>
    </source>
</evidence>
<reference evidence="2 3" key="1">
    <citation type="submission" date="2024-04" db="EMBL/GenBank/DDBJ databases">
        <title>Tritrichomonas musculus Genome.</title>
        <authorList>
            <person name="Alves-Ferreira E."/>
            <person name="Grigg M."/>
            <person name="Lorenzi H."/>
            <person name="Galac M."/>
        </authorList>
    </citation>
    <scope>NUCLEOTIDE SEQUENCE [LARGE SCALE GENOMIC DNA]</scope>
    <source>
        <strain evidence="2 3">EAF2021</strain>
    </source>
</reference>
<comment type="caution">
    <text evidence="2">The sequence shown here is derived from an EMBL/GenBank/DDBJ whole genome shotgun (WGS) entry which is preliminary data.</text>
</comment>
<organism evidence="2 3">
    <name type="scientific">Tritrichomonas musculus</name>
    <dbReference type="NCBI Taxonomy" id="1915356"/>
    <lineage>
        <taxon>Eukaryota</taxon>
        <taxon>Metamonada</taxon>
        <taxon>Parabasalia</taxon>
        <taxon>Tritrichomonadida</taxon>
        <taxon>Tritrichomonadidae</taxon>
        <taxon>Tritrichomonas</taxon>
    </lineage>
</organism>